<dbReference type="Pfam" id="PF13968">
    <property type="entry name" value="DUF4220"/>
    <property type="match status" value="1"/>
</dbReference>
<keyword evidence="1" id="KW-0472">Membrane</keyword>
<dbReference type="OrthoDB" id="1689146at2759"/>
<dbReference type="GeneID" id="107799783"/>
<dbReference type="InterPro" id="IPR025315">
    <property type="entry name" value="DUF4220"/>
</dbReference>
<dbReference type="Proteomes" id="UP000790787">
    <property type="component" value="Chromosome 21"/>
</dbReference>
<evidence type="ECO:0000313" key="3">
    <source>
        <dbReference type="Proteomes" id="UP000790787"/>
    </source>
</evidence>
<feature type="transmembrane region" description="Helical" evidence="1">
    <location>
        <begin position="305"/>
        <end position="325"/>
    </location>
</feature>
<evidence type="ECO:0000313" key="4">
    <source>
        <dbReference type="RefSeq" id="XP_016478419.1"/>
    </source>
</evidence>
<dbReference type="Pfam" id="PF04578">
    <property type="entry name" value="DUF594"/>
    <property type="match status" value="1"/>
</dbReference>
<evidence type="ECO:0000256" key="1">
    <source>
        <dbReference type="SAM" id="Phobius"/>
    </source>
</evidence>
<keyword evidence="1" id="KW-1133">Transmembrane helix</keyword>
<sequence>MSALIQPEWIKFLNEWQLRILVLISLLLQIFLIVTGNRRKYISKNWLRFMLWLFYLSADWVATVALGILSHGQSDDEKCKRSSKPALDPNYVLRAFWAPFLLVHLGGPDAITAYALADNDLWLRHLLGLFVQVGIAGYVFFRSWEGSPVNYLGAVIFAAGLIKYGERTWALSSASRDGFRKSMVSDPDPGPNYAKFMDDYISKKAEGYRVSLGKAIDEYQVVYYPIIPESNLDAAATLRDAFYFFGTFKKLFADLILSFQDRKSSRSFFQKQVWDRAYRLVEVELGLIYDIFYTKTFQLLSPLGIVLRLVGVSLILVVFIFFPFISKDHYSTTDVVITYILLVGAIILEMYAILILLSSDGLMIWLSGNGTMLSFVGIKDCVAFATCKAVSFFRFLGALPAIRRWSGTMGQYNLLTVCLKDKLTTFEKVQQFFRIYELLERTRHRYRVDIPKGLKQLVFNQLKARISSDVEANVQICTLRCDQTVLKDTKCFENTNGVDFAQSILTWHIATDLCYVKDHPNPNEMSMLEATEWLRNYIITDQTSSVENLRFKREISRLLSDYMLYLLIMCPFMLPSGLGTIRFQDTRAEAMEFFKDRKCFLGTKELACDKLLQINTEIAPSEVKGDRSKSVLFDACRLAKSLQSEEDENPGAENGEKWEKIFHVWVDLLSFSAANCDWKDHAEQLRRGGEFLTHVWLLMAHFGLTDHFQISQGYVRAKLSLK</sequence>
<dbReference type="PaxDb" id="4097-A0A1S4AP32"/>
<reference evidence="3" key="1">
    <citation type="journal article" date="2014" name="Nat. Commun.">
        <title>The tobacco genome sequence and its comparison with those of tomato and potato.</title>
        <authorList>
            <person name="Sierro N."/>
            <person name="Battey J.N."/>
            <person name="Ouadi S."/>
            <person name="Bakaher N."/>
            <person name="Bovet L."/>
            <person name="Willig A."/>
            <person name="Goepfert S."/>
            <person name="Peitsch M.C."/>
            <person name="Ivanov N.V."/>
        </authorList>
    </citation>
    <scope>NUCLEOTIDE SEQUENCE [LARGE SCALE GENOMIC DNA]</scope>
</reference>
<dbReference type="InterPro" id="IPR007658">
    <property type="entry name" value="DUF594"/>
</dbReference>
<dbReference type="AlphaFoldDB" id="A0A1S4AP32"/>
<proteinExistence type="predicted"/>
<dbReference type="RefSeq" id="XP_016478419.1">
    <property type="nucleotide sequence ID" value="XM_016622933.1"/>
</dbReference>
<accession>A0A1S4AP32</accession>
<feature type="transmembrane region" description="Helical" evidence="1">
    <location>
        <begin position="16"/>
        <end position="37"/>
    </location>
</feature>
<dbReference type="STRING" id="4097.A0A1S4AP32"/>
<dbReference type="PANTHER" id="PTHR31325">
    <property type="entry name" value="OS01G0798800 PROTEIN-RELATED"/>
    <property type="match status" value="1"/>
</dbReference>
<reference evidence="4" key="2">
    <citation type="submission" date="2025-08" db="UniProtKB">
        <authorList>
            <consortium name="RefSeq"/>
        </authorList>
    </citation>
    <scope>IDENTIFICATION</scope>
    <source>
        <tissue evidence="4">Leaf</tissue>
    </source>
</reference>
<feature type="transmembrane region" description="Helical" evidence="1">
    <location>
        <begin position="147"/>
        <end position="165"/>
    </location>
</feature>
<feature type="transmembrane region" description="Helical" evidence="1">
    <location>
        <begin position="91"/>
        <end position="114"/>
    </location>
</feature>
<feature type="transmembrane region" description="Helical" evidence="1">
    <location>
        <begin position="337"/>
        <end position="357"/>
    </location>
</feature>
<organism evidence="3 4">
    <name type="scientific">Nicotiana tabacum</name>
    <name type="common">Common tobacco</name>
    <dbReference type="NCBI Taxonomy" id="4097"/>
    <lineage>
        <taxon>Eukaryota</taxon>
        <taxon>Viridiplantae</taxon>
        <taxon>Streptophyta</taxon>
        <taxon>Embryophyta</taxon>
        <taxon>Tracheophyta</taxon>
        <taxon>Spermatophyta</taxon>
        <taxon>Magnoliopsida</taxon>
        <taxon>eudicotyledons</taxon>
        <taxon>Gunneridae</taxon>
        <taxon>Pentapetalae</taxon>
        <taxon>asterids</taxon>
        <taxon>lamiids</taxon>
        <taxon>Solanales</taxon>
        <taxon>Solanaceae</taxon>
        <taxon>Nicotianoideae</taxon>
        <taxon>Nicotianeae</taxon>
        <taxon>Nicotiana</taxon>
    </lineage>
</organism>
<protein>
    <submittedName>
        <fullName evidence="4">Uncharacterized protein LOC107799783</fullName>
    </submittedName>
    <submittedName>
        <fullName evidence="4">Uncharacterized protein isoform X2</fullName>
    </submittedName>
</protein>
<feature type="domain" description="DUF4220" evidence="2">
    <location>
        <begin position="52"/>
        <end position="416"/>
    </location>
</feature>
<feature type="transmembrane region" description="Helical" evidence="1">
    <location>
        <begin position="49"/>
        <end position="71"/>
    </location>
</feature>
<name>A0A1S4AP32_TOBAC</name>
<evidence type="ECO:0000259" key="2">
    <source>
        <dbReference type="Pfam" id="PF13968"/>
    </source>
</evidence>
<keyword evidence="3" id="KW-1185">Reference proteome</keyword>
<gene>
    <name evidence="4" type="primary">LOC107799783</name>
</gene>
<feature type="transmembrane region" description="Helical" evidence="1">
    <location>
        <begin position="121"/>
        <end position="141"/>
    </location>
</feature>
<dbReference type="RefSeq" id="XP_016478419.1">
    <property type="nucleotide sequence ID" value="XM_016622933.2"/>
</dbReference>
<keyword evidence="1" id="KW-0812">Transmembrane</keyword>